<accession>A0A916W022</accession>
<evidence type="ECO:0000256" key="2">
    <source>
        <dbReference type="SAM" id="Phobius"/>
    </source>
</evidence>
<dbReference type="EMBL" id="BMKB01000004">
    <property type="protein sequence ID" value="GGA56383.1"/>
    <property type="molecule type" value="Genomic_DNA"/>
</dbReference>
<keyword evidence="2" id="KW-1133">Transmembrane helix</keyword>
<keyword evidence="4" id="KW-1185">Reference proteome</keyword>
<keyword evidence="2" id="KW-0812">Transmembrane</keyword>
<organism evidence="3 4">
    <name type="scientific">Pelagibacterium lentulum</name>
    <dbReference type="NCBI Taxonomy" id="2029865"/>
    <lineage>
        <taxon>Bacteria</taxon>
        <taxon>Pseudomonadati</taxon>
        <taxon>Pseudomonadota</taxon>
        <taxon>Alphaproteobacteria</taxon>
        <taxon>Hyphomicrobiales</taxon>
        <taxon>Devosiaceae</taxon>
        <taxon>Pelagibacterium</taxon>
    </lineage>
</organism>
<feature type="compositionally biased region" description="Polar residues" evidence="1">
    <location>
        <begin position="140"/>
        <end position="150"/>
    </location>
</feature>
<evidence type="ECO:0000256" key="1">
    <source>
        <dbReference type="SAM" id="MobiDB-lite"/>
    </source>
</evidence>
<dbReference type="AlphaFoldDB" id="A0A916W022"/>
<dbReference type="Proteomes" id="UP000596977">
    <property type="component" value="Unassembled WGS sequence"/>
</dbReference>
<protein>
    <submittedName>
        <fullName evidence="3">Uncharacterized protein</fullName>
    </submittedName>
</protein>
<reference evidence="3 4" key="1">
    <citation type="journal article" date="2014" name="Int. J. Syst. Evol. Microbiol.">
        <title>Complete genome sequence of Corynebacterium casei LMG S-19264T (=DSM 44701T), isolated from a smear-ripened cheese.</title>
        <authorList>
            <consortium name="US DOE Joint Genome Institute (JGI-PGF)"/>
            <person name="Walter F."/>
            <person name="Albersmeier A."/>
            <person name="Kalinowski J."/>
            <person name="Ruckert C."/>
        </authorList>
    </citation>
    <scope>NUCLEOTIDE SEQUENCE [LARGE SCALE GENOMIC DNA]</scope>
    <source>
        <strain evidence="3 4">CGMCC 1.15896</strain>
    </source>
</reference>
<name>A0A916W022_9HYPH</name>
<evidence type="ECO:0000313" key="3">
    <source>
        <dbReference type="EMBL" id="GGA56383.1"/>
    </source>
</evidence>
<keyword evidence="2" id="KW-0472">Membrane</keyword>
<feature type="transmembrane region" description="Helical" evidence="2">
    <location>
        <begin position="61"/>
        <end position="80"/>
    </location>
</feature>
<proteinExistence type="predicted"/>
<evidence type="ECO:0000313" key="4">
    <source>
        <dbReference type="Proteomes" id="UP000596977"/>
    </source>
</evidence>
<feature type="region of interest" description="Disordered" evidence="1">
    <location>
        <begin position="128"/>
        <end position="152"/>
    </location>
</feature>
<sequence length="253" mass="27059">MGYKAGKSGAASRKCFCEGQENALYNNGLGRTFLQRAKPRLGIQRRYMNISSSSSDRPNRILRRLGAFAMLAGMSLGLAACTTIEGTNALSDPMTFEREVLRSTLSGVGIIDQETRDPLVAERGPLVVPASGAVPPPPQQRTASLPQDSSRVVVDPTGLTDADLRLLQQGRVVGSGVASGRPLTDAETRQLAARMAAYRRAQGMTERNIYLPPEDYFARVGNQSLVCLAPNGDLVSISDPSCPPEVRAQLGAN</sequence>
<gene>
    <name evidence="3" type="ORF">GCM10011499_28190</name>
</gene>
<comment type="caution">
    <text evidence="3">The sequence shown here is derived from an EMBL/GenBank/DDBJ whole genome shotgun (WGS) entry which is preliminary data.</text>
</comment>